<dbReference type="GO" id="GO:0017057">
    <property type="term" value="F:6-phosphogluconolactonase activity"/>
    <property type="evidence" value="ECO:0007669"/>
    <property type="project" value="TreeGrafter"/>
</dbReference>
<gene>
    <name evidence="4" type="ORF">LV85_02144</name>
</gene>
<keyword evidence="2" id="KW-0313">Glucose metabolism</keyword>
<reference evidence="4 5" key="1">
    <citation type="submission" date="2018-06" db="EMBL/GenBank/DDBJ databases">
        <title>Genomic Encyclopedia of Archaeal and Bacterial Type Strains, Phase II (KMG-II): from individual species to whole genera.</title>
        <authorList>
            <person name="Goeker M."/>
        </authorList>
    </citation>
    <scope>NUCLEOTIDE SEQUENCE [LARGE SCALE GENOMIC DNA]</scope>
    <source>
        <strain evidence="4 5">DSM 19830</strain>
    </source>
</reference>
<comment type="similarity">
    <text evidence="1">Belongs to the cycloisomerase 2 family.</text>
</comment>
<evidence type="ECO:0000256" key="2">
    <source>
        <dbReference type="ARBA" id="ARBA00022526"/>
    </source>
</evidence>
<dbReference type="AlphaFoldDB" id="A0A2W7RMQ4"/>
<evidence type="ECO:0000313" key="4">
    <source>
        <dbReference type="EMBL" id="PZX51995.1"/>
    </source>
</evidence>
<dbReference type="PROSITE" id="PS51257">
    <property type="entry name" value="PROKAR_LIPOPROTEIN"/>
    <property type="match status" value="1"/>
</dbReference>
<dbReference type="GO" id="GO:0006006">
    <property type="term" value="P:glucose metabolic process"/>
    <property type="evidence" value="ECO:0007669"/>
    <property type="project" value="UniProtKB-KW"/>
</dbReference>
<dbReference type="EMBL" id="QKZT01000008">
    <property type="protein sequence ID" value="PZX51995.1"/>
    <property type="molecule type" value="Genomic_DNA"/>
</dbReference>
<dbReference type="Gene3D" id="2.130.10.10">
    <property type="entry name" value="YVTN repeat-like/Quinoprotein amine dehydrogenase"/>
    <property type="match status" value="1"/>
</dbReference>
<feature type="chain" id="PRO_5016141693" evidence="3">
    <location>
        <begin position="19"/>
        <end position="379"/>
    </location>
</feature>
<dbReference type="PANTHER" id="PTHR30344:SF1">
    <property type="entry name" value="6-PHOSPHOGLUCONOLACTONASE"/>
    <property type="match status" value="1"/>
</dbReference>
<dbReference type="InterPro" id="IPR050282">
    <property type="entry name" value="Cycloisomerase_2"/>
</dbReference>
<dbReference type="Pfam" id="PF10282">
    <property type="entry name" value="Lactonase"/>
    <property type="match status" value="1"/>
</dbReference>
<evidence type="ECO:0000256" key="1">
    <source>
        <dbReference type="ARBA" id="ARBA00005564"/>
    </source>
</evidence>
<keyword evidence="3" id="KW-0732">Signal</keyword>
<dbReference type="Proteomes" id="UP000248882">
    <property type="component" value="Unassembled WGS sequence"/>
</dbReference>
<dbReference type="PANTHER" id="PTHR30344">
    <property type="entry name" value="6-PHOSPHOGLUCONOLACTONASE-RELATED"/>
    <property type="match status" value="1"/>
</dbReference>
<dbReference type="OrthoDB" id="9790815at2"/>
<name>A0A2W7RMQ4_9BACT</name>
<dbReference type="InterPro" id="IPR015943">
    <property type="entry name" value="WD40/YVTN_repeat-like_dom_sf"/>
</dbReference>
<sequence>MKQSLFLAGLLAISFACSSEKTTEMTTTPITYSFLVGTYTENDSQGLNQLDFTPSENKLEVRTIFPGIQSPSFVLANSAGDKVFSLEEIDKVPGGNVISLNRSSDIPTLTKISELPSFGDHPCYLALSPDEEFLTVANYSGGNFSAYKIDEKGALTHLQTIQHEGSSINQERQSSPHVHSTVFSPDGKYLLAADLGTDEVYVYNFKAEAKEPLTLNNSYKANPGDGPRHMVFTADGKEVMLVQEMTSALEILSFDEGKMVLKQRLSLVAEDYEGAVGTAEVRLSPDEKNIYVSNRGDVNNLSVFAKKDDGNFSLIQQISSGGIMPRNFNLTSDGKYLLSANQASNDIVVFERNVETGMLTQTEMKVSLHSPVYLFRLGD</sequence>
<accession>A0A2W7RMQ4</accession>
<evidence type="ECO:0000313" key="5">
    <source>
        <dbReference type="Proteomes" id="UP000248882"/>
    </source>
</evidence>
<keyword evidence="5" id="KW-1185">Reference proteome</keyword>
<protein>
    <submittedName>
        <fullName evidence="4">6-phosphogluconolactonase</fullName>
    </submittedName>
</protein>
<evidence type="ECO:0000256" key="3">
    <source>
        <dbReference type="SAM" id="SignalP"/>
    </source>
</evidence>
<comment type="caution">
    <text evidence="4">The sequence shown here is derived from an EMBL/GenBank/DDBJ whole genome shotgun (WGS) entry which is preliminary data.</text>
</comment>
<dbReference type="InterPro" id="IPR019405">
    <property type="entry name" value="Lactonase_7-beta_prop"/>
</dbReference>
<organism evidence="4 5">
    <name type="scientific">Algoriphagus chordae</name>
    <dbReference type="NCBI Taxonomy" id="237019"/>
    <lineage>
        <taxon>Bacteria</taxon>
        <taxon>Pseudomonadati</taxon>
        <taxon>Bacteroidota</taxon>
        <taxon>Cytophagia</taxon>
        <taxon>Cytophagales</taxon>
        <taxon>Cyclobacteriaceae</taxon>
        <taxon>Algoriphagus</taxon>
    </lineage>
</organism>
<feature type="signal peptide" evidence="3">
    <location>
        <begin position="1"/>
        <end position="18"/>
    </location>
</feature>
<dbReference type="InterPro" id="IPR011048">
    <property type="entry name" value="Haem_d1_sf"/>
</dbReference>
<keyword evidence="2" id="KW-0119">Carbohydrate metabolism</keyword>
<proteinExistence type="inferred from homology"/>
<dbReference type="RefSeq" id="WP_111319155.1">
    <property type="nucleotide sequence ID" value="NZ_QKZT01000008.1"/>
</dbReference>
<dbReference type="SUPFAM" id="SSF51004">
    <property type="entry name" value="C-terminal (heme d1) domain of cytochrome cd1-nitrite reductase"/>
    <property type="match status" value="1"/>
</dbReference>